<name>A0AAN4TJE9_PSESF</name>
<keyword evidence="1" id="KW-0645">Protease</keyword>
<evidence type="ECO:0000313" key="1">
    <source>
        <dbReference type="EMBL" id="GBH15404.1"/>
    </source>
</evidence>
<keyword evidence="1" id="KW-0121">Carboxypeptidase</keyword>
<accession>A0AAN4TJE9</accession>
<reference evidence="1 2" key="1">
    <citation type="submission" date="2018-04" db="EMBL/GenBank/DDBJ databases">
        <title>Draft genome sequence of Pseudomonas syringae pv. actinidiae biovar 3 strains isolated from kiwifruit in Kagawa prefecture.</title>
        <authorList>
            <person name="Tabuchi M."/>
            <person name="Saito M."/>
            <person name="Fujiwara S."/>
            <person name="Sasa N."/>
            <person name="Akimitsu K."/>
            <person name="Gomi K."/>
            <person name="Konishi-Sugita S."/>
            <person name="Hamano K."/>
            <person name="Kataoka I."/>
        </authorList>
    </citation>
    <scope>NUCLEOTIDE SEQUENCE [LARGE SCALE GENOMIC DNA]</scope>
    <source>
        <strain evidence="1 2">MAFF212211</strain>
    </source>
</reference>
<comment type="caution">
    <text evidence="1">The sequence shown here is derived from an EMBL/GenBank/DDBJ whole genome shotgun (WGS) entry which is preliminary data.</text>
</comment>
<protein>
    <submittedName>
        <fullName evidence="1">Membrane carboxypeptidase</fullName>
    </submittedName>
</protein>
<sequence length="57" mass="6204">MVLQSGISVSLFDRGQIYRHIREAQVFVQRLDGRLGRGGIAYLGGRIGSRCSVGPPC</sequence>
<evidence type="ECO:0000313" key="2">
    <source>
        <dbReference type="Proteomes" id="UP000248291"/>
    </source>
</evidence>
<dbReference type="AlphaFoldDB" id="A0AAN4TJE9"/>
<dbReference type="EMBL" id="BGKA01000044">
    <property type="protein sequence ID" value="GBH15404.1"/>
    <property type="molecule type" value="Genomic_DNA"/>
</dbReference>
<gene>
    <name evidence="1" type="ORF">KPSA3_01330</name>
</gene>
<dbReference type="GO" id="GO:0004180">
    <property type="term" value="F:carboxypeptidase activity"/>
    <property type="evidence" value="ECO:0007669"/>
    <property type="project" value="UniProtKB-KW"/>
</dbReference>
<organism evidence="1 2">
    <name type="scientific">Pseudomonas syringae pv. actinidiae</name>
    <dbReference type="NCBI Taxonomy" id="103796"/>
    <lineage>
        <taxon>Bacteria</taxon>
        <taxon>Pseudomonadati</taxon>
        <taxon>Pseudomonadota</taxon>
        <taxon>Gammaproteobacteria</taxon>
        <taxon>Pseudomonadales</taxon>
        <taxon>Pseudomonadaceae</taxon>
        <taxon>Pseudomonas</taxon>
        <taxon>Pseudomonas syringae</taxon>
    </lineage>
</organism>
<dbReference type="Proteomes" id="UP000248291">
    <property type="component" value="Unassembled WGS sequence"/>
</dbReference>
<proteinExistence type="predicted"/>
<keyword evidence="1" id="KW-0378">Hydrolase</keyword>